<dbReference type="PANTHER" id="PTHR47893:SF1">
    <property type="entry name" value="REGULATORY PROTEIN PCHR"/>
    <property type="match status" value="1"/>
</dbReference>
<dbReference type="EMBL" id="JAIT01000053">
    <property type="protein sequence ID" value="KLE04607.1"/>
    <property type="molecule type" value="Genomic_DNA"/>
</dbReference>
<evidence type="ECO:0000256" key="1">
    <source>
        <dbReference type="ARBA" id="ARBA00023015"/>
    </source>
</evidence>
<dbReference type="PROSITE" id="PS00041">
    <property type="entry name" value="HTH_ARAC_FAMILY_1"/>
    <property type="match status" value="1"/>
</dbReference>
<keyword evidence="1" id="KW-0805">Transcription regulation</keyword>
<evidence type="ECO:0000256" key="3">
    <source>
        <dbReference type="ARBA" id="ARBA00023163"/>
    </source>
</evidence>
<dbReference type="AlphaFoldDB" id="A0A837JBB2"/>
<dbReference type="Proteomes" id="UP000035462">
    <property type="component" value="Unassembled WGS sequence"/>
</dbReference>
<dbReference type="GO" id="GO:0003700">
    <property type="term" value="F:DNA-binding transcription factor activity"/>
    <property type="evidence" value="ECO:0007669"/>
    <property type="project" value="InterPro"/>
</dbReference>
<evidence type="ECO:0000313" key="5">
    <source>
        <dbReference type="EMBL" id="KLE04607.1"/>
    </source>
</evidence>
<dbReference type="PANTHER" id="PTHR47893">
    <property type="entry name" value="REGULATORY PROTEIN PCHR"/>
    <property type="match status" value="1"/>
</dbReference>
<keyword evidence="2" id="KW-0238">DNA-binding</keyword>
<sequence>MSLNETIFQFDDEGFMSFPKEKVKASIFDKKVIDEVYFVKANLTLKDDITVQSKSKVDGILLDFNLIGDVSYKSKIHNYGFSTSNNRTDIELIKEENSESKAKKGEINKISLIVKKDFLAKSLPLNKKSDYVLNALEKNSCQELLKSEATNFLTNKILNQLYHFDMYEGNLGDIFLQSKVLELLYCEFSELFKEETISKNSIVKFDEKDMQALYKAKDLILSLEEDFTITTLSKKVALNEFKLKTGFKKYFNTSPGNLIIEQKMLKAKQLLETGDYNVNEISQLVGYKYQQSFTATFTKYFGLNPKTVIKTKKYYENSFK</sequence>
<dbReference type="InterPro" id="IPR009057">
    <property type="entry name" value="Homeodomain-like_sf"/>
</dbReference>
<accession>A0A837JBB2</accession>
<dbReference type="InterPro" id="IPR053142">
    <property type="entry name" value="PchR_regulatory_protein"/>
</dbReference>
<dbReference type="GO" id="GO:0043565">
    <property type="term" value="F:sequence-specific DNA binding"/>
    <property type="evidence" value="ECO:0007669"/>
    <property type="project" value="InterPro"/>
</dbReference>
<reference evidence="5 6" key="1">
    <citation type="submission" date="2014-01" db="EMBL/GenBank/DDBJ databases">
        <title>Development of a Comparative Genomic Fingerprinting Assay for High Resolution Genotyping of Arcobacter butzleri.</title>
        <authorList>
            <person name="Webb A.L."/>
            <person name="Inglis G.D."/>
            <person name="Kruczkiewicz P."/>
            <person name="Selinger L.B."/>
            <person name="Taboada E.N."/>
        </authorList>
    </citation>
    <scope>NUCLEOTIDE SEQUENCE [LARGE SCALE GENOMIC DNA]</scope>
    <source>
        <strain evidence="5 6">L352</strain>
    </source>
</reference>
<dbReference type="InterPro" id="IPR018062">
    <property type="entry name" value="HTH_AraC-typ_CS"/>
</dbReference>
<proteinExistence type="predicted"/>
<dbReference type="SUPFAM" id="SSF46689">
    <property type="entry name" value="Homeodomain-like"/>
    <property type="match status" value="1"/>
</dbReference>
<dbReference type="InterPro" id="IPR018060">
    <property type="entry name" value="HTH_AraC"/>
</dbReference>
<dbReference type="Pfam" id="PF12833">
    <property type="entry name" value="HTH_18"/>
    <property type="match status" value="1"/>
</dbReference>
<evidence type="ECO:0000313" key="6">
    <source>
        <dbReference type="Proteomes" id="UP000035462"/>
    </source>
</evidence>
<feature type="domain" description="HTH araC/xylS-type" evidence="4">
    <location>
        <begin position="222"/>
        <end position="311"/>
    </location>
</feature>
<gene>
    <name evidence="5" type="ORF">AF77_07145</name>
</gene>
<name>A0A837JBB2_9BACT</name>
<dbReference type="RefSeq" id="WP_052947310.1">
    <property type="nucleotide sequence ID" value="NZ_JAIT01000053.1"/>
</dbReference>
<organism evidence="5 6">
    <name type="scientific">Aliarcobacter butzleri L352</name>
    <dbReference type="NCBI Taxonomy" id="1447260"/>
    <lineage>
        <taxon>Bacteria</taxon>
        <taxon>Pseudomonadati</taxon>
        <taxon>Campylobacterota</taxon>
        <taxon>Epsilonproteobacteria</taxon>
        <taxon>Campylobacterales</taxon>
        <taxon>Arcobacteraceae</taxon>
        <taxon>Aliarcobacter</taxon>
    </lineage>
</organism>
<evidence type="ECO:0000256" key="2">
    <source>
        <dbReference type="ARBA" id="ARBA00023125"/>
    </source>
</evidence>
<dbReference type="SMART" id="SM00342">
    <property type="entry name" value="HTH_ARAC"/>
    <property type="match status" value="1"/>
</dbReference>
<dbReference type="PROSITE" id="PS01124">
    <property type="entry name" value="HTH_ARAC_FAMILY_2"/>
    <property type="match status" value="1"/>
</dbReference>
<dbReference type="Gene3D" id="1.10.10.60">
    <property type="entry name" value="Homeodomain-like"/>
    <property type="match status" value="2"/>
</dbReference>
<keyword evidence="3" id="KW-0804">Transcription</keyword>
<evidence type="ECO:0000259" key="4">
    <source>
        <dbReference type="PROSITE" id="PS01124"/>
    </source>
</evidence>
<comment type="caution">
    <text evidence="5">The sequence shown here is derived from an EMBL/GenBank/DDBJ whole genome shotgun (WGS) entry which is preliminary data.</text>
</comment>
<protein>
    <submittedName>
        <fullName evidence="5">Transcriptional regulator</fullName>
    </submittedName>
</protein>